<proteinExistence type="predicted"/>
<protein>
    <submittedName>
        <fullName evidence="2">Uncharacterized protein</fullName>
    </submittedName>
</protein>
<keyword evidence="1" id="KW-1133">Transmembrane helix</keyword>
<organism evidence="2">
    <name type="scientific">Hyperionvirus sp</name>
    <dbReference type="NCBI Taxonomy" id="2487770"/>
    <lineage>
        <taxon>Viruses</taxon>
        <taxon>Varidnaviria</taxon>
        <taxon>Bamfordvirae</taxon>
        <taxon>Nucleocytoviricota</taxon>
        <taxon>Megaviricetes</taxon>
        <taxon>Imitervirales</taxon>
        <taxon>Mimiviridae</taxon>
        <taxon>Klosneuvirinae</taxon>
    </lineage>
</organism>
<gene>
    <name evidence="2" type="ORF">Hyperionvirus2_29</name>
</gene>
<reference evidence="2" key="1">
    <citation type="submission" date="2018-10" db="EMBL/GenBank/DDBJ databases">
        <title>Hidden diversity of soil giant viruses.</title>
        <authorList>
            <person name="Schulz F."/>
            <person name="Alteio L."/>
            <person name="Goudeau D."/>
            <person name="Ryan E.M."/>
            <person name="Malmstrom R.R."/>
            <person name="Blanchard J."/>
            <person name="Woyke T."/>
        </authorList>
    </citation>
    <scope>NUCLEOTIDE SEQUENCE</scope>
    <source>
        <strain evidence="2">HYV1</strain>
    </source>
</reference>
<accession>A0A3G5A906</accession>
<sequence>MLRYWVILWGKKLKNKGCMWCLGIMGVLWVEMRPFVILSRRFVRRFGGQATAPFGPSKGRNVQEVANVKGDKFVSGSVILGVFGGGVMVGYVLKG</sequence>
<feature type="transmembrane region" description="Helical" evidence="1">
    <location>
        <begin position="73"/>
        <end position="93"/>
    </location>
</feature>
<dbReference type="EMBL" id="MK072384">
    <property type="protein sequence ID" value="AYV82661.1"/>
    <property type="molecule type" value="Genomic_DNA"/>
</dbReference>
<evidence type="ECO:0000313" key="2">
    <source>
        <dbReference type="EMBL" id="AYV82661.1"/>
    </source>
</evidence>
<feature type="transmembrane region" description="Helical" evidence="1">
    <location>
        <begin position="20"/>
        <end position="38"/>
    </location>
</feature>
<keyword evidence="1" id="KW-0472">Membrane</keyword>
<evidence type="ECO:0000256" key="1">
    <source>
        <dbReference type="SAM" id="Phobius"/>
    </source>
</evidence>
<name>A0A3G5A906_9VIRU</name>
<keyword evidence="1" id="KW-0812">Transmembrane</keyword>